<dbReference type="WBParaSite" id="HCON_00176520-00001">
    <property type="protein sequence ID" value="HCON_00176520-00001"/>
    <property type="gene ID" value="HCON_00176520"/>
</dbReference>
<organism evidence="2 3">
    <name type="scientific">Haemonchus contortus</name>
    <name type="common">Barber pole worm</name>
    <dbReference type="NCBI Taxonomy" id="6289"/>
    <lineage>
        <taxon>Eukaryota</taxon>
        <taxon>Metazoa</taxon>
        <taxon>Ecdysozoa</taxon>
        <taxon>Nematoda</taxon>
        <taxon>Chromadorea</taxon>
        <taxon>Rhabditida</taxon>
        <taxon>Rhabditina</taxon>
        <taxon>Rhabditomorpha</taxon>
        <taxon>Strongyloidea</taxon>
        <taxon>Trichostrongylidae</taxon>
        <taxon>Haemonchus</taxon>
    </lineage>
</organism>
<evidence type="ECO:0000313" key="2">
    <source>
        <dbReference type="Proteomes" id="UP000025227"/>
    </source>
</evidence>
<feature type="region of interest" description="Disordered" evidence="1">
    <location>
        <begin position="338"/>
        <end position="365"/>
    </location>
</feature>
<sequence>MLMGRSLRTTLDLMKAPSNPVWTPQMTQMKEQYDKGVKERKFEVGQQVYLRSYQSRHEKWIPGVILEKVGSNTYRVHYGTGSRMAHADQIKKRVTFWEEEEDPQKGRRPAGSGAPQPGRREGDSRKESPRRTARKRKMTEKMKCYLAEKRSRTDKHLARIGLIRRRDPDRKEAEGIKRMEGGKVHLLAVEEADEHCTRATDNHFGTSRRGPTADLGVTPDPRGGGEPPKFASALPTAGGTDPGGDRFANGELQVFNRREPRSEWVIFSRSAPELPEPCARRRVRALGGDGELGPRTGRDLRAATGRSGPHRAGFADVWGPARLRQGPTKEVAAVPWARTGSLDEGGAPSGGRGRTVFFGKPSGMM</sequence>
<name>A0A7I5EE30_HAECO</name>
<proteinExistence type="predicted"/>
<accession>A0A7I5EE30</accession>
<dbReference type="AlphaFoldDB" id="A0A7I5EE30"/>
<dbReference type="OrthoDB" id="5903268at2759"/>
<keyword evidence="2" id="KW-1185">Reference proteome</keyword>
<feature type="region of interest" description="Disordered" evidence="1">
    <location>
        <begin position="286"/>
        <end position="315"/>
    </location>
</feature>
<evidence type="ECO:0000256" key="1">
    <source>
        <dbReference type="SAM" id="MobiDB-lite"/>
    </source>
</evidence>
<feature type="region of interest" description="Disordered" evidence="1">
    <location>
        <begin position="97"/>
        <end position="141"/>
    </location>
</feature>
<protein>
    <submittedName>
        <fullName evidence="3">Tudor domain-containing protein</fullName>
    </submittedName>
</protein>
<evidence type="ECO:0000313" key="3">
    <source>
        <dbReference type="WBParaSite" id="HCON_00176520-00001"/>
    </source>
</evidence>
<feature type="compositionally biased region" description="Basic and acidic residues" evidence="1">
    <location>
        <begin position="118"/>
        <end position="130"/>
    </location>
</feature>
<feature type="region of interest" description="Disordered" evidence="1">
    <location>
        <begin position="200"/>
        <end position="248"/>
    </location>
</feature>
<dbReference type="Proteomes" id="UP000025227">
    <property type="component" value="Unplaced"/>
</dbReference>
<reference evidence="3" key="1">
    <citation type="submission" date="2020-12" db="UniProtKB">
        <authorList>
            <consortium name="WormBaseParasite"/>
        </authorList>
    </citation>
    <scope>IDENTIFICATION</scope>
    <source>
        <strain evidence="3">MHco3</strain>
    </source>
</reference>